<feature type="compositionally biased region" description="Basic and acidic residues" evidence="1">
    <location>
        <begin position="131"/>
        <end position="143"/>
    </location>
</feature>
<feature type="region of interest" description="Disordered" evidence="1">
    <location>
        <begin position="92"/>
        <end position="177"/>
    </location>
</feature>
<dbReference type="Proteomes" id="UP001189429">
    <property type="component" value="Unassembled WGS sequence"/>
</dbReference>
<evidence type="ECO:0000313" key="3">
    <source>
        <dbReference type="Proteomes" id="UP001189429"/>
    </source>
</evidence>
<sequence>MPGTQLCVTSWQLIALPRRAAWPARRIAARTGLGQQVPRACLPACLPGSCSKGAGSQISVFSMAVGQPFERPKLLALREQLLHVAQEVLQQDMVGTRPQRQRRRLPEGASDPRMPPAPPIVPEATGVTGELPREIVSSEEHSTARSSRTSSARRRPSRPGSSRQPAASGNAPPADAVDLGDLAMVDVKLQAGMLRSATPEGELAPEEAENFSRLPSLRAASRHAGGSATPDGWTHLPQPPATAR</sequence>
<protein>
    <submittedName>
        <fullName evidence="2">Uncharacterized protein</fullName>
    </submittedName>
</protein>
<name>A0ABN9PP29_9DINO</name>
<comment type="caution">
    <text evidence="2">The sequence shown here is derived from an EMBL/GenBank/DDBJ whole genome shotgun (WGS) entry which is preliminary data.</text>
</comment>
<accession>A0ABN9PP29</accession>
<feature type="compositionally biased region" description="Low complexity" evidence="1">
    <location>
        <begin position="158"/>
        <end position="168"/>
    </location>
</feature>
<dbReference type="EMBL" id="CAUYUJ010001225">
    <property type="protein sequence ID" value="CAK0794860.1"/>
    <property type="molecule type" value="Genomic_DNA"/>
</dbReference>
<evidence type="ECO:0000313" key="2">
    <source>
        <dbReference type="EMBL" id="CAK0794860.1"/>
    </source>
</evidence>
<organism evidence="2 3">
    <name type="scientific">Prorocentrum cordatum</name>
    <dbReference type="NCBI Taxonomy" id="2364126"/>
    <lineage>
        <taxon>Eukaryota</taxon>
        <taxon>Sar</taxon>
        <taxon>Alveolata</taxon>
        <taxon>Dinophyceae</taxon>
        <taxon>Prorocentrales</taxon>
        <taxon>Prorocentraceae</taxon>
        <taxon>Prorocentrum</taxon>
    </lineage>
</organism>
<evidence type="ECO:0000256" key="1">
    <source>
        <dbReference type="SAM" id="MobiDB-lite"/>
    </source>
</evidence>
<reference evidence="2" key="1">
    <citation type="submission" date="2023-10" db="EMBL/GenBank/DDBJ databases">
        <authorList>
            <person name="Chen Y."/>
            <person name="Shah S."/>
            <person name="Dougan E. K."/>
            <person name="Thang M."/>
            <person name="Chan C."/>
        </authorList>
    </citation>
    <scope>NUCLEOTIDE SEQUENCE [LARGE SCALE GENOMIC DNA]</scope>
</reference>
<feature type="region of interest" description="Disordered" evidence="1">
    <location>
        <begin position="197"/>
        <end position="244"/>
    </location>
</feature>
<proteinExistence type="predicted"/>
<gene>
    <name evidence="2" type="ORF">PCOR1329_LOCUS4715</name>
</gene>
<keyword evidence="3" id="KW-1185">Reference proteome</keyword>